<proteinExistence type="predicted"/>
<organism evidence="1 2">
    <name type="scientific">Phanerochaete sordida</name>
    <dbReference type="NCBI Taxonomy" id="48140"/>
    <lineage>
        <taxon>Eukaryota</taxon>
        <taxon>Fungi</taxon>
        <taxon>Dikarya</taxon>
        <taxon>Basidiomycota</taxon>
        <taxon>Agaricomycotina</taxon>
        <taxon>Agaricomycetes</taxon>
        <taxon>Polyporales</taxon>
        <taxon>Phanerochaetaceae</taxon>
        <taxon>Phanerochaete</taxon>
    </lineage>
</organism>
<accession>A0A9P3LI74</accession>
<dbReference type="EMBL" id="BPQB01000055">
    <property type="protein sequence ID" value="GJE96070.1"/>
    <property type="molecule type" value="Genomic_DNA"/>
</dbReference>
<keyword evidence="2" id="KW-1185">Reference proteome</keyword>
<reference evidence="1 2" key="1">
    <citation type="submission" date="2021-08" db="EMBL/GenBank/DDBJ databases">
        <title>Draft Genome Sequence of Phanerochaete sordida strain YK-624.</title>
        <authorList>
            <person name="Mori T."/>
            <person name="Dohra H."/>
            <person name="Suzuki T."/>
            <person name="Kawagishi H."/>
            <person name="Hirai H."/>
        </authorList>
    </citation>
    <scope>NUCLEOTIDE SEQUENCE [LARGE SCALE GENOMIC DNA]</scope>
    <source>
        <strain evidence="1 2">YK-624</strain>
    </source>
</reference>
<gene>
    <name evidence="1" type="ORF">PsYK624_122630</name>
</gene>
<evidence type="ECO:0000313" key="2">
    <source>
        <dbReference type="Proteomes" id="UP000703269"/>
    </source>
</evidence>
<dbReference type="AlphaFoldDB" id="A0A9P3LI74"/>
<dbReference type="Proteomes" id="UP000703269">
    <property type="component" value="Unassembled WGS sequence"/>
</dbReference>
<evidence type="ECO:0000313" key="1">
    <source>
        <dbReference type="EMBL" id="GJE96070.1"/>
    </source>
</evidence>
<sequence length="148" mass="16441">MWISNVINDRGADALDPQLDPQHHARMPYAVMYAALRIREPMLTMCSNDLVVPNGSHGGAVLGERARWGVEELGDAARQRRTLVLPGRRAHRTAFWRRGARARGRQATWTTLRCGCTHAREVHGLRIGGLGAAATVGEVWQLRLLCRA</sequence>
<protein>
    <submittedName>
        <fullName evidence="1">Uncharacterized protein</fullName>
    </submittedName>
</protein>
<comment type="caution">
    <text evidence="1">The sequence shown here is derived from an EMBL/GenBank/DDBJ whole genome shotgun (WGS) entry which is preliminary data.</text>
</comment>
<name>A0A9P3LI74_9APHY</name>